<keyword evidence="11" id="KW-1133">Transmembrane helix</keyword>
<name>A0A8K0H576_9ROSA</name>
<dbReference type="InterPro" id="IPR000719">
    <property type="entry name" value="Prot_kinase_dom"/>
</dbReference>
<dbReference type="FunFam" id="1.10.510.10:FF:000589">
    <property type="entry name" value="Serine/threonine-protein kinase"/>
    <property type="match status" value="1"/>
</dbReference>
<keyword evidence="3" id="KW-0732">Signal</keyword>
<feature type="transmembrane region" description="Helical" evidence="11">
    <location>
        <begin position="77"/>
        <end position="97"/>
    </location>
</feature>
<dbReference type="PROSITE" id="PS50026">
    <property type="entry name" value="EGF_3"/>
    <property type="match status" value="1"/>
</dbReference>
<dbReference type="CDD" id="cd14066">
    <property type="entry name" value="STKc_IRAK"/>
    <property type="match status" value="1"/>
</dbReference>
<feature type="domain" description="Bulb-type lectin" evidence="14">
    <location>
        <begin position="171"/>
        <end position="289"/>
    </location>
</feature>
<evidence type="ECO:0000256" key="10">
    <source>
        <dbReference type="PROSITE-ProRule" id="PRU10141"/>
    </source>
</evidence>
<feature type="disulfide bond" evidence="9">
    <location>
        <begin position="425"/>
        <end position="442"/>
    </location>
</feature>
<evidence type="ECO:0000256" key="6">
    <source>
        <dbReference type="ARBA" id="ARBA00022840"/>
    </source>
</evidence>
<dbReference type="PROSITE" id="PS50011">
    <property type="entry name" value="PROTEIN_KINASE_DOM"/>
    <property type="match status" value="1"/>
</dbReference>
<accession>A0A8K0H576</accession>
<evidence type="ECO:0000259" key="13">
    <source>
        <dbReference type="PROSITE" id="PS50026"/>
    </source>
</evidence>
<evidence type="ECO:0000256" key="1">
    <source>
        <dbReference type="ARBA" id="ARBA00022536"/>
    </source>
</evidence>
<dbReference type="CDD" id="cd00028">
    <property type="entry name" value="B_lectin"/>
    <property type="match status" value="1"/>
</dbReference>
<dbReference type="InterPro" id="IPR000742">
    <property type="entry name" value="EGF"/>
</dbReference>
<dbReference type="EMBL" id="VOIH02000005">
    <property type="protein sequence ID" value="KAF3445693.1"/>
    <property type="molecule type" value="Genomic_DNA"/>
</dbReference>
<keyword evidence="1 9" id="KW-0245">EGF-like domain</keyword>
<dbReference type="InterPro" id="IPR001264">
    <property type="entry name" value="Glyco_trans_51"/>
</dbReference>
<keyword evidence="8" id="KW-0325">Glycoprotein</keyword>
<dbReference type="InterPro" id="IPR008271">
    <property type="entry name" value="Ser/Thr_kinase_AS"/>
</dbReference>
<dbReference type="Proteomes" id="UP000796880">
    <property type="component" value="Unassembled WGS sequence"/>
</dbReference>
<dbReference type="Pfam" id="PF00069">
    <property type="entry name" value="Pkinase"/>
    <property type="match status" value="1"/>
</dbReference>
<evidence type="ECO:0000256" key="11">
    <source>
        <dbReference type="SAM" id="Phobius"/>
    </source>
</evidence>
<proteinExistence type="predicted"/>
<dbReference type="Gene3D" id="1.10.3810.10">
    <property type="entry name" value="Biosynthetic peptidoglycan transglycosylase-like"/>
    <property type="match status" value="1"/>
</dbReference>
<dbReference type="SMART" id="SM00108">
    <property type="entry name" value="B_lectin"/>
    <property type="match status" value="1"/>
</dbReference>
<keyword evidence="4 10" id="KW-0547">Nucleotide-binding</keyword>
<protein>
    <recommendedName>
        <fullName evidence="17">Non-specific serine/threonine protein kinase</fullName>
    </recommendedName>
</protein>
<evidence type="ECO:0000259" key="12">
    <source>
        <dbReference type="PROSITE" id="PS50011"/>
    </source>
</evidence>
<dbReference type="InterPro" id="IPR000858">
    <property type="entry name" value="S_locus_glycoprot_dom"/>
</dbReference>
<evidence type="ECO:0000256" key="7">
    <source>
        <dbReference type="ARBA" id="ARBA00023157"/>
    </source>
</evidence>
<keyword evidence="6 10" id="KW-0067">ATP-binding</keyword>
<sequence length="1013" mass="112137">MSFSATHGVVLSVKALQLGKIDHSMKDFNTNPFHSLSVSLPFFSLKPSTCSLYLCGKVRSVYPRSDSFSSYPSENPFLIEILILFAFSFILLCLRLFSNVVQPDFHHRWRKLMAFAEEAETRTSAYPPHVWQAIVAYEDRRFYRHFGIDPIGVARAVTSFSALGGEFIYPNFTASHYKFIDNAGAFLSSRNGTFETGIFSPNSQQNNFYLCIIHVASHTVIWSANQDASISSSGEMTLTNKGISIADEDGNLKWSTPPLKSAVDALLLTEMGNLVLLDQFNGTLWESFQYPTDTVVIGQQLHVGTYLKSAVSDNDISTGDYRLAISASDAILHWHGQTYWKLSMDTNAYTNSNYMVEYMAINRTGLYLFGRNGSAVVIQVVLSPSDFRIAKLSSSGQFIVRSYSRTEWKQEFVGPVDTCRIPLICGRTGLCTDDAASSNPVCSCPSNFHGGIQNTSGCVPSDSSYSLSWACNSSNNDLQLNSSKVSYLTLGNGMDYFSNIFSKPVKYGVNLSVCQDLCSRNCSCLGIFHENSAGSCYVLEDQLGSIIMSNTGQNFLLGYVKAIVRSTSPSSNGNNNSSTQRRKFPTAALVLLPSTGFFLLVAIGFLLWGRWRLSVKREIKLGHPSSFSSGDLDAFYIPGLPKRFDYEELAIATDNFKTQIGSGGFGSVYRGILPDKTVVAVKKITNLGVQGKKDFCTEIAIIGNIHHANLVKLKGFCAQGRQRLLVYEYMNRGSLDRTLFGSGPVLEWQERVDIALRTARGLAYLHCGCEQKIIHCDVKPENILLHDQFQAKISDFGLSKLLSPEQSCLFTTMRGTRGYLAPEWLTNAAISEKTDVYSFGMVLLELVSGRKNCFTRSQSHSLDESNSGGGHSSSSSGSGVIYFPLLALEMHEQGKYLELVDPRLERRVACEEVEKLVRVALCCVHEEPGLRPNMVTVVGMLEGGMPLGQPRLESLNFLRFYGRRFSEASMIQEETEQNDLVLYAHANASTTSTTSDSRIYYSYVSSQQVSGPR</sequence>
<dbReference type="InterPro" id="IPR036426">
    <property type="entry name" value="Bulb-type_lectin_dom_sf"/>
</dbReference>
<dbReference type="SUPFAM" id="SSF51110">
    <property type="entry name" value="alpha-D-mannose-specific plant lectins"/>
    <property type="match status" value="1"/>
</dbReference>
<dbReference type="PROSITE" id="PS50927">
    <property type="entry name" value="BULB_LECTIN"/>
    <property type="match status" value="1"/>
</dbReference>
<dbReference type="InterPro" id="IPR011009">
    <property type="entry name" value="Kinase-like_dom_sf"/>
</dbReference>
<dbReference type="OrthoDB" id="1530339at2759"/>
<dbReference type="PROSITE" id="PS00108">
    <property type="entry name" value="PROTEIN_KINASE_ST"/>
    <property type="match status" value="1"/>
</dbReference>
<organism evidence="15 16">
    <name type="scientific">Rhamnella rubrinervis</name>
    <dbReference type="NCBI Taxonomy" id="2594499"/>
    <lineage>
        <taxon>Eukaryota</taxon>
        <taxon>Viridiplantae</taxon>
        <taxon>Streptophyta</taxon>
        <taxon>Embryophyta</taxon>
        <taxon>Tracheophyta</taxon>
        <taxon>Spermatophyta</taxon>
        <taxon>Magnoliopsida</taxon>
        <taxon>eudicotyledons</taxon>
        <taxon>Gunneridae</taxon>
        <taxon>Pentapetalae</taxon>
        <taxon>rosids</taxon>
        <taxon>fabids</taxon>
        <taxon>Rosales</taxon>
        <taxon>Rhamnaceae</taxon>
        <taxon>rhamnoid group</taxon>
        <taxon>Rhamneae</taxon>
        <taxon>Rhamnella</taxon>
    </lineage>
</organism>
<evidence type="ECO:0000256" key="5">
    <source>
        <dbReference type="ARBA" id="ARBA00022777"/>
    </source>
</evidence>
<keyword evidence="2" id="KW-0808">Transferase</keyword>
<evidence type="ECO:0000313" key="16">
    <source>
        <dbReference type="Proteomes" id="UP000796880"/>
    </source>
</evidence>
<feature type="domain" description="Protein kinase" evidence="12">
    <location>
        <begin position="654"/>
        <end position="952"/>
    </location>
</feature>
<dbReference type="SMART" id="SM00220">
    <property type="entry name" value="S_TKc"/>
    <property type="match status" value="1"/>
</dbReference>
<dbReference type="GO" id="GO:0004672">
    <property type="term" value="F:protein kinase activity"/>
    <property type="evidence" value="ECO:0007669"/>
    <property type="project" value="InterPro"/>
</dbReference>
<evidence type="ECO:0000256" key="9">
    <source>
        <dbReference type="PROSITE-ProRule" id="PRU00076"/>
    </source>
</evidence>
<keyword evidence="5" id="KW-0418">Kinase</keyword>
<dbReference type="FunFam" id="3.30.200.20:FF:000178">
    <property type="entry name" value="serine/threonine-protein kinase PBS1-like"/>
    <property type="match status" value="1"/>
</dbReference>
<dbReference type="SUPFAM" id="SSF53955">
    <property type="entry name" value="Lysozyme-like"/>
    <property type="match status" value="1"/>
</dbReference>
<evidence type="ECO:0000256" key="3">
    <source>
        <dbReference type="ARBA" id="ARBA00022729"/>
    </source>
</evidence>
<dbReference type="InterPro" id="IPR017441">
    <property type="entry name" value="Protein_kinase_ATP_BS"/>
</dbReference>
<dbReference type="PANTHER" id="PTHR47976:SF52">
    <property type="entry name" value="PROTEIN KINASE DOMAIN-CONTAINING PROTEIN"/>
    <property type="match status" value="1"/>
</dbReference>
<dbReference type="GO" id="GO:0048544">
    <property type="term" value="P:recognition of pollen"/>
    <property type="evidence" value="ECO:0007669"/>
    <property type="project" value="InterPro"/>
</dbReference>
<dbReference type="Gene3D" id="2.90.10.10">
    <property type="entry name" value="Bulb-type lectin domain"/>
    <property type="match status" value="1"/>
</dbReference>
<evidence type="ECO:0000256" key="2">
    <source>
        <dbReference type="ARBA" id="ARBA00022679"/>
    </source>
</evidence>
<dbReference type="Pfam" id="PF00954">
    <property type="entry name" value="S_locus_glycop"/>
    <property type="match status" value="1"/>
</dbReference>
<dbReference type="AlphaFoldDB" id="A0A8K0H576"/>
<dbReference type="InterPro" id="IPR001480">
    <property type="entry name" value="Bulb-type_lectin_dom"/>
</dbReference>
<evidence type="ECO:0000256" key="8">
    <source>
        <dbReference type="ARBA" id="ARBA00023180"/>
    </source>
</evidence>
<gene>
    <name evidence="15" type="ORF">FNV43_RR10869</name>
</gene>
<dbReference type="SUPFAM" id="SSF56112">
    <property type="entry name" value="Protein kinase-like (PK-like)"/>
    <property type="match status" value="1"/>
</dbReference>
<dbReference type="PROSITE" id="PS00107">
    <property type="entry name" value="PROTEIN_KINASE_ATP"/>
    <property type="match status" value="1"/>
</dbReference>
<dbReference type="Pfam" id="PF01453">
    <property type="entry name" value="B_lectin"/>
    <property type="match status" value="1"/>
</dbReference>
<dbReference type="Gene3D" id="1.10.510.10">
    <property type="entry name" value="Transferase(Phosphotransferase) domain 1"/>
    <property type="match status" value="1"/>
</dbReference>
<feature type="binding site" evidence="10">
    <location>
        <position position="683"/>
    </location>
    <ligand>
        <name>ATP</name>
        <dbReference type="ChEBI" id="CHEBI:30616"/>
    </ligand>
</feature>
<dbReference type="InterPro" id="IPR051343">
    <property type="entry name" value="G-type_lectin_kinases/EP1-like"/>
</dbReference>
<keyword evidence="11" id="KW-0812">Transmembrane</keyword>
<evidence type="ECO:0000313" key="15">
    <source>
        <dbReference type="EMBL" id="KAF3445693.1"/>
    </source>
</evidence>
<keyword evidence="11" id="KW-0472">Membrane</keyword>
<evidence type="ECO:0008006" key="17">
    <source>
        <dbReference type="Google" id="ProtNLM"/>
    </source>
</evidence>
<comment type="caution">
    <text evidence="15">The sequence shown here is derived from an EMBL/GenBank/DDBJ whole genome shotgun (WGS) entry which is preliminary data.</text>
</comment>
<evidence type="ECO:0000256" key="4">
    <source>
        <dbReference type="ARBA" id="ARBA00022741"/>
    </source>
</evidence>
<reference evidence="15" key="1">
    <citation type="submission" date="2020-03" db="EMBL/GenBank/DDBJ databases">
        <title>A high-quality chromosome-level genome assembly of a woody plant with both climbing and erect habits, Rhamnella rubrinervis.</title>
        <authorList>
            <person name="Lu Z."/>
            <person name="Yang Y."/>
            <person name="Zhu X."/>
            <person name="Sun Y."/>
        </authorList>
    </citation>
    <scope>NUCLEOTIDE SEQUENCE</scope>
    <source>
        <strain evidence="15">BYM</strain>
        <tissue evidence="15">Leaf</tissue>
    </source>
</reference>
<dbReference type="PANTHER" id="PTHR47976">
    <property type="entry name" value="G-TYPE LECTIN S-RECEPTOR-LIKE SERINE/THREONINE-PROTEIN KINASE SD2-5"/>
    <property type="match status" value="1"/>
</dbReference>
<keyword evidence="7 9" id="KW-1015">Disulfide bond</keyword>
<dbReference type="Gene3D" id="3.30.200.20">
    <property type="entry name" value="Phosphorylase Kinase, domain 1"/>
    <property type="match status" value="1"/>
</dbReference>
<feature type="domain" description="EGF-like" evidence="13">
    <location>
        <begin position="415"/>
        <end position="459"/>
    </location>
</feature>
<evidence type="ECO:0000259" key="14">
    <source>
        <dbReference type="PROSITE" id="PS50927"/>
    </source>
</evidence>
<dbReference type="InterPro" id="IPR023346">
    <property type="entry name" value="Lysozyme-like_dom_sf"/>
</dbReference>
<dbReference type="InterPro" id="IPR036950">
    <property type="entry name" value="PBP_transglycosylase"/>
</dbReference>
<feature type="transmembrane region" description="Helical" evidence="11">
    <location>
        <begin position="584"/>
        <end position="608"/>
    </location>
</feature>
<dbReference type="Pfam" id="PF00912">
    <property type="entry name" value="Transgly"/>
    <property type="match status" value="1"/>
</dbReference>
<comment type="caution">
    <text evidence="9">Lacks conserved residue(s) required for the propagation of feature annotation.</text>
</comment>
<keyword evidence="16" id="KW-1185">Reference proteome</keyword>
<dbReference type="GO" id="GO:0005524">
    <property type="term" value="F:ATP binding"/>
    <property type="evidence" value="ECO:0007669"/>
    <property type="project" value="UniProtKB-UniRule"/>
</dbReference>